<sequence length="282" mass="31316">MADKPKESGNFIWETVKTIFWALLIAGLFRTLFFQPFWIPSGSMKDTLLIGDFLFVNKMAYGYSYASCPSIKVAGLDLDAKDICGFLGSDDGEGGGRILGHGPERGDVVVFRHPVTGEDYIKRLIGMPGDEIQVRDSLLYINGEPVKQQDGGIFTETYEPQGPQGRAPLCSNAPVGMGGECKKTRIIETLPNGVTHDILDIRYQSQADDTGVYRVPAGHYFFMGDNRDNSTDSRFAQSARGVGFVPAANLIGRADRIIFSSAGRSLLFFWDWRKDRFFRKVD</sequence>
<dbReference type="EMBL" id="CP045201">
    <property type="protein sequence ID" value="QOL81790.1"/>
    <property type="molecule type" value="Genomic_DNA"/>
</dbReference>
<dbReference type="SUPFAM" id="SSF51306">
    <property type="entry name" value="LexA/Signal peptidase"/>
    <property type="match status" value="1"/>
</dbReference>
<evidence type="ECO:0000313" key="9">
    <source>
        <dbReference type="EMBL" id="QOL81790.1"/>
    </source>
</evidence>
<feature type="transmembrane region" description="Helical" evidence="7">
    <location>
        <begin position="20"/>
        <end position="39"/>
    </location>
</feature>
<dbReference type="CDD" id="cd06530">
    <property type="entry name" value="S26_SPase_I"/>
    <property type="match status" value="1"/>
</dbReference>
<keyword evidence="7" id="KW-0812">Transmembrane</keyword>
<dbReference type="GO" id="GO:0016020">
    <property type="term" value="C:membrane"/>
    <property type="evidence" value="ECO:0007669"/>
    <property type="project" value="UniProtKB-SubCell"/>
</dbReference>
<feature type="active site" evidence="6">
    <location>
        <position position="122"/>
    </location>
</feature>
<keyword evidence="5 7" id="KW-0378">Hydrolase</keyword>
<evidence type="ECO:0000256" key="1">
    <source>
        <dbReference type="ARBA" id="ARBA00000677"/>
    </source>
</evidence>
<dbReference type="InterPro" id="IPR036286">
    <property type="entry name" value="LexA/Signal_pep-like_sf"/>
</dbReference>
<accession>A0A7L9WRR5</accession>
<evidence type="ECO:0000256" key="6">
    <source>
        <dbReference type="PIRSR" id="PIRSR600223-1"/>
    </source>
</evidence>
<evidence type="ECO:0000256" key="5">
    <source>
        <dbReference type="ARBA" id="ARBA00022801"/>
    </source>
</evidence>
<dbReference type="GO" id="GO:0004252">
    <property type="term" value="F:serine-type endopeptidase activity"/>
    <property type="evidence" value="ECO:0007669"/>
    <property type="project" value="InterPro"/>
</dbReference>
<dbReference type="Proteomes" id="UP000594118">
    <property type="component" value="Chromosome"/>
</dbReference>
<dbReference type="EC" id="3.4.21.89" evidence="3 7"/>
<keyword evidence="10" id="KW-1185">Reference proteome</keyword>
<evidence type="ECO:0000256" key="4">
    <source>
        <dbReference type="ARBA" id="ARBA00019232"/>
    </source>
</evidence>
<name>A0A7L9WRR5_9RHOB</name>
<dbReference type="InterPro" id="IPR019757">
    <property type="entry name" value="Pept_S26A_signal_pept_1_Lys-AS"/>
</dbReference>
<dbReference type="GO" id="GO:0009003">
    <property type="term" value="F:signal peptidase activity"/>
    <property type="evidence" value="ECO:0007669"/>
    <property type="project" value="UniProtKB-EC"/>
</dbReference>
<evidence type="ECO:0000256" key="2">
    <source>
        <dbReference type="ARBA" id="ARBA00009370"/>
    </source>
</evidence>
<evidence type="ECO:0000256" key="3">
    <source>
        <dbReference type="ARBA" id="ARBA00013208"/>
    </source>
</evidence>
<dbReference type="InterPro" id="IPR000223">
    <property type="entry name" value="Pept_S26A_signal_pept_1"/>
</dbReference>
<evidence type="ECO:0000256" key="7">
    <source>
        <dbReference type="RuleBase" id="RU362042"/>
    </source>
</evidence>
<keyword evidence="7" id="KW-1133">Transmembrane helix</keyword>
<dbReference type="NCBIfam" id="TIGR02227">
    <property type="entry name" value="sigpep_I_bact"/>
    <property type="match status" value="1"/>
</dbReference>
<gene>
    <name evidence="9" type="primary">lepB</name>
    <name evidence="9" type="ORF">F3W81_13730</name>
</gene>
<comment type="subcellular location">
    <subcellularLocation>
        <location evidence="7">Membrane</location>
        <topology evidence="7">Single-pass type II membrane protein</topology>
    </subcellularLocation>
</comment>
<feature type="domain" description="Peptidase S26" evidence="8">
    <location>
        <begin position="13"/>
        <end position="257"/>
    </location>
</feature>
<dbReference type="Pfam" id="PF10502">
    <property type="entry name" value="Peptidase_S26"/>
    <property type="match status" value="1"/>
</dbReference>
<dbReference type="PRINTS" id="PR00727">
    <property type="entry name" value="LEADERPTASE"/>
</dbReference>
<dbReference type="GO" id="GO:0006465">
    <property type="term" value="P:signal peptide processing"/>
    <property type="evidence" value="ECO:0007669"/>
    <property type="project" value="InterPro"/>
</dbReference>
<dbReference type="InterPro" id="IPR019758">
    <property type="entry name" value="Pept_S26A_signal_pept_1_CS"/>
</dbReference>
<protein>
    <recommendedName>
        <fullName evidence="4 7">Signal peptidase I</fullName>
        <ecNumber evidence="3 7">3.4.21.89</ecNumber>
    </recommendedName>
</protein>
<dbReference type="Gene3D" id="2.10.109.10">
    <property type="entry name" value="Umud Fragment, subunit A"/>
    <property type="match status" value="1"/>
</dbReference>
<proteinExistence type="inferred from homology"/>
<dbReference type="PROSITE" id="PS00760">
    <property type="entry name" value="SPASE_I_2"/>
    <property type="match status" value="1"/>
</dbReference>
<dbReference type="PANTHER" id="PTHR43390:SF1">
    <property type="entry name" value="CHLOROPLAST PROCESSING PEPTIDASE"/>
    <property type="match status" value="1"/>
</dbReference>
<comment type="catalytic activity">
    <reaction evidence="1 7">
        <text>Cleavage of hydrophobic, N-terminal signal or leader sequences from secreted and periplasmic proteins.</text>
        <dbReference type="EC" id="3.4.21.89"/>
    </reaction>
</comment>
<organism evidence="9 10">
    <name type="scientific">Pseudooceanicola spongiae</name>
    <dbReference type="NCBI Taxonomy" id="2613965"/>
    <lineage>
        <taxon>Bacteria</taxon>
        <taxon>Pseudomonadati</taxon>
        <taxon>Pseudomonadota</taxon>
        <taxon>Alphaproteobacteria</taxon>
        <taxon>Rhodobacterales</taxon>
        <taxon>Paracoccaceae</taxon>
        <taxon>Pseudooceanicola</taxon>
    </lineage>
</organism>
<feature type="active site" evidence="6">
    <location>
        <position position="43"/>
    </location>
</feature>
<dbReference type="AlphaFoldDB" id="A0A7L9WRR5"/>
<dbReference type="PROSITE" id="PS00761">
    <property type="entry name" value="SPASE_I_3"/>
    <property type="match status" value="1"/>
</dbReference>
<keyword evidence="7" id="KW-0645">Protease</keyword>
<comment type="similarity">
    <text evidence="2 7">Belongs to the peptidase S26 family.</text>
</comment>
<dbReference type="KEGG" id="pshq:F3W81_13730"/>
<keyword evidence="7" id="KW-0472">Membrane</keyword>
<dbReference type="RefSeq" id="WP_193079706.1">
    <property type="nucleotide sequence ID" value="NZ_CP045201.1"/>
</dbReference>
<dbReference type="InterPro" id="IPR019533">
    <property type="entry name" value="Peptidase_S26"/>
</dbReference>
<evidence type="ECO:0000259" key="8">
    <source>
        <dbReference type="Pfam" id="PF10502"/>
    </source>
</evidence>
<reference evidence="9 10" key="1">
    <citation type="submission" date="2019-10" db="EMBL/GenBank/DDBJ databases">
        <title>Pseudopuniceibacterium sp. HQ09 islated from Antarctica.</title>
        <authorList>
            <person name="Liao L."/>
            <person name="Su S."/>
            <person name="Chen B."/>
            <person name="Yu Y."/>
        </authorList>
    </citation>
    <scope>NUCLEOTIDE SEQUENCE [LARGE SCALE GENOMIC DNA]</scope>
    <source>
        <strain evidence="9 10">HQ09</strain>
    </source>
</reference>
<evidence type="ECO:0000313" key="10">
    <source>
        <dbReference type="Proteomes" id="UP000594118"/>
    </source>
</evidence>
<dbReference type="PANTHER" id="PTHR43390">
    <property type="entry name" value="SIGNAL PEPTIDASE I"/>
    <property type="match status" value="1"/>
</dbReference>